<feature type="region of interest" description="Disordered" evidence="10">
    <location>
        <begin position="231"/>
        <end position="359"/>
    </location>
</feature>
<feature type="compositionally biased region" description="Basic and acidic residues" evidence="10">
    <location>
        <begin position="329"/>
        <end position="342"/>
    </location>
</feature>
<name>A0A2P4T679_BAMTH</name>
<organism evidence="12 13">
    <name type="scientific">Bambusicola thoracicus</name>
    <name type="common">Chinese bamboo-partridge</name>
    <name type="synonym">Perdix thoracica</name>
    <dbReference type="NCBI Taxonomy" id="9083"/>
    <lineage>
        <taxon>Eukaryota</taxon>
        <taxon>Metazoa</taxon>
        <taxon>Chordata</taxon>
        <taxon>Craniata</taxon>
        <taxon>Vertebrata</taxon>
        <taxon>Euteleostomi</taxon>
        <taxon>Archelosauria</taxon>
        <taxon>Archosauria</taxon>
        <taxon>Dinosauria</taxon>
        <taxon>Saurischia</taxon>
        <taxon>Theropoda</taxon>
        <taxon>Coelurosauria</taxon>
        <taxon>Aves</taxon>
        <taxon>Neognathae</taxon>
        <taxon>Galloanserae</taxon>
        <taxon>Galliformes</taxon>
        <taxon>Phasianidae</taxon>
        <taxon>Perdicinae</taxon>
        <taxon>Bambusicola</taxon>
    </lineage>
</organism>
<dbReference type="EMBL" id="PPHD01007349">
    <property type="protein sequence ID" value="POI31871.1"/>
    <property type="molecule type" value="Genomic_DNA"/>
</dbReference>
<dbReference type="InterPro" id="IPR018957">
    <property type="entry name" value="Znf_C3HC4_RING-type"/>
</dbReference>
<comment type="caution">
    <text evidence="12">The sequence shown here is derived from an EMBL/GenBank/DDBJ whole genome shotgun (WGS) entry which is preliminary data.</text>
</comment>
<evidence type="ECO:0000256" key="1">
    <source>
        <dbReference type="ARBA" id="ARBA00000900"/>
    </source>
</evidence>
<dbReference type="EC" id="2.3.2.27" evidence="2"/>
<reference evidence="12 13" key="1">
    <citation type="submission" date="2018-01" db="EMBL/GenBank/DDBJ databases">
        <title>Comparison of the Chinese Bamboo Partridge and Red Junglefowl genome sequences highlights the importance of demography in genome evolution.</title>
        <authorList>
            <person name="Tiley G.P."/>
            <person name="Kimball R.T."/>
            <person name="Braun E.L."/>
            <person name="Burleigh J.G."/>
        </authorList>
    </citation>
    <scope>NUCLEOTIDE SEQUENCE [LARGE SCALE GENOMIC DNA]</scope>
    <source>
        <strain evidence="12">RTK389</strain>
        <tissue evidence="12">Blood</tissue>
    </source>
</reference>
<dbReference type="Pfam" id="PF00097">
    <property type="entry name" value="zf-C3HC4"/>
    <property type="match status" value="1"/>
</dbReference>
<dbReference type="GO" id="GO:0061630">
    <property type="term" value="F:ubiquitin protein ligase activity"/>
    <property type="evidence" value="ECO:0007669"/>
    <property type="project" value="UniProtKB-EC"/>
</dbReference>
<keyword evidence="13" id="KW-1185">Reference proteome</keyword>
<feature type="region of interest" description="Disordered" evidence="10">
    <location>
        <begin position="83"/>
        <end position="121"/>
    </location>
</feature>
<proteinExistence type="predicted"/>
<dbReference type="OrthoDB" id="21204at2759"/>
<dbReference type="GO" id="GO:0008270">
    <property type="term" value="F:zinc ion binding"/>
    <property type="evidence" value="ECO:0007669"/>
    <property type="project" value="UniProtKB-KW"/>
</dbReference>
<feature type="compositionally biased region" description="Low complexity" evidence="10">
    <location>
        <begin position="84"/>
        <end position="97"/>
    </location>
</feature>
<sequence length="359" mass="39512">MAAEQEWVCPICCDVRKDIAYAVPCHHEFCLGCILRWGKQKKSCPLCRRDMQVVQVAAWKDDEDLNFIICPPTPPVPACFWEGSSSPSSSPLLSPLPFSDEEEDEEEDEELEDEEAEEGPLVGGLRPQAWARLFRQHQEILNPVLPWLRQELRAIYDTDWWPAMAAESLILDALCDIGLDSEELRELMWPALEDENLTETFIHGLIDTIVHRCSEEAHRLLGLQGAHVPGVQEEGPAARGQEDSRVAAPGPTASPQVTLTSRPGPFGSTSASSREEQPSTAGADIRAGPSQAPAAHTAREAERPQEEMEQAAAAGPSAQGSSPSAPGHSPERARRPPKRSADSDQDPQPPRKRPPPRWD</sequence>
<feature type="domain" description="RING-type" evidence="11">
    <location>
        <begin position="9"/>
        <end position="48"/>
    </location>
</feature>
<evidence type="ECO:0000313" key="12">
    <source>
        <dbReference type="EMBL" id="POI31871.1"/>
    </source>
</evidence>
<keyword evidence="4" id="KW-0479">Metal-binding</keyword>
<dbReference type="PROSITE" id="PS00518">
    <property type="entry name" value="ZF_RING_1"/>
    <property type="match status" value="1"/>
</dbReference>
<dbReference type="SUPFAM" id="SSF57850">
    <property type="entry name" value="RING/U-box"/>
    <property type="match status" value="1"/>
</dbReference>
<keyword evidence="6" id="KW-0862">Zinc</keyword>
<accession>A0A2P4T679</accession>
<dbReference type="PANTHER" id="PTHR46077">
    <property type="entry name" value="E3 UBIQUITIN-PROTEIN LIGASE TOPORS"/>
    <property type="match status" value="1"/>
</dbReference>
<evidence type="ECO:0000256" key="5">
    <source>
        <dbReference type="ARBA" id="ARBA00022771"/>
    </source>
</evidence>
<dbReference type="GO" id="GO:0006513">
    <property type="term" value="P:protein monoubiquitination"/>
    <property type="evidence" value="ECO:0007669"/>
    <property type="project" value="TreeGrafter"/>
</dbReference>
<dbReference type="InterPro" id="IPR001841">
    <property type="entry name" value="Znf_RING"/>
</dbReference>
<keyword evidence="8" id="KW-0804">Transcription</keyword>
<dbReference type="Proteomes" id="UP000237246">
    <property type="component" value="Unassembled WGS sequence"/>
</dbReference>
<comment type="catalytic activity">
    <reaction evidence="1">
        <text>S-ubiquitinyl-[E2 ubiquitin-conjugating enzyme]-L-cysteine + [acceptor protein]-L-lysine = [E2 ubiquitin-conjugating enzyme]-L-cysteine + N(6)-ubiquitinyl-[acceptor protein]-L-lysine.</text>
        <dbReference type="EC" id="2.3.2.27"/>
    </reaction>
</comment>
<evidence type="ECO:0000256" key="4">
    <source>
        <dbReference type="ARBA" id="ARBA00022723"/>
    </source>
</evidence>
<keyword evidence="5 9" id="KW-0863">Zinc-finger</keyword>
<evidence type="ECO:0000313" key="13">
    <source>
        <dbReference type="Proteomes" id="UP000237246"/>
    </source>
</evidence>
<dbReference type="InterPro" id="IPR017907">
    <property type="entry name" value="Znf_RING_CS"/>
</dbReference>
<gene>
    <name evidence="12" type="ORF">CIB84_004378</name>
</gene>
<feature type="compositionally biased region" description="Basic and acidic residues" evidence="10">
    <location>
        <begin position="297"/>
        <end position="306"/>
    </location>
</feature>
<evidence type="ECO:0000256" key="3">
    <source>
        <dbReference type="ARBA" id="ARBA00022679"/>
    </source>
</evidence>
<evidence type="ECO:0000259" key="11">
    <source>
        <dbReference type="PROSITE" id="PS50089"/>
    </source>
</evidence>
<evidence type="ECO:0000256" key="8">
    <source>
        <dbReference type="ARBA" id="ARBA00023163"/>
    </source>
</evidence>
<keyword evidence="3" id="KW-0808">Transferase</keyword>
<feature type="compositionally biased region" description="Polar residues" evidence="10">
    <location>
        <begin position="253"/>
        <end position="272"/>
    </location>
</feature>
<dbReference type="PROSITE" id="PS50089">
    <property type="entry name" value="ZF_RING_2"/>
    <property type="match status" value="1"/>
</dbReference>
<dbReference type="SMART" id="SM00184">
    <property type="entry name" value="RING"/>
    <property type="match status" value="1"/>
</dbReference>
<evidence type="ECO:0000256" key="7">
    <source>
        <dbReference type="ARBA" id="ARBA00023015"/>
    </source>
</evidence>
<feature type="compositionally biased region" description="Low complexity" evidence="10">
    <location>
        <begin position="310"/>
        <end position="327"/>
    </location>
</feature>
<dbReference type="Gene3D" id="3.30.40.10">
    <property type="entry name" value="Zinc/RING finger domain, C3HC4 (zinc finger)"/>
    <property type="match status" value="1"/>
</dbReference>
<evidence type="ECO:0000256" key="6">
    <source>
        <dbReference type="ARBA" id="ARBA00022833"/>
    </source>
</evidence>
<evidence type="ECO:0000256" key="9">
    <source>
        <dbReference type="PROSITE-ProRule" id="PRU00175"/>
    </source>
</evidence>
<protein>
    <recommendedName>
        <fullName evidence="2">RING-type E3 ubiquitin transferase</fullName>
        <ecNumber evidence="2">2.3.2.27</ecNumber>
    </recommendedName>
</protein>
<dbReference type="PANTHER" id="PTHR46077:SF1">
    <property type="entry name" value="TOP1 BINDING ARGININE_SERINE RICH PROTEIN, E3 UBIQUITIN LIGASE"/>
    <property type="match status" value="1"/>
</dbReference>
<feature type="compositionally biased region" description="Acidic residues" evidence="10">
    <location>
        <begin position="99"/>
        <end position="118"/>
    </location>
</feature>
<evidence type="ECO:0000256" key="10">
    <source>
        <dbReference type="SAM" id="MobiDB-lite"/>
    </source>
</evidence>
<dbReference type="InterPro" id="IPR013083">
    <property type="entry name" value="Znf_RING/FYVE/PHD"/>
</dbReference>
<dbReference type="AlphaFoldDB" id="A0A2P4T679"/>
<keyword evidence="7" id="KW-0805">Transcription regulation</keyword>
<dbReference type="GO" id="GO:0000209">
    <property type="term" value="P:protein polyubiquitination"/>
    <property type="evidence" value="ECO:0007669"/>
    <property type="project" value="TreeGrafter"/>
</dbReference>
<evidence type="ECO:0000256" key="2">
    <source>
        <dbReference type="ARBA" id="ARBA00012483"/>
    </source>
</evidence>
<feature type="compositionally biased region" description="Basic residues" evidence="10">
    <location>
        <begin position="350"/>
        <end position="359"/>
    </location>
</feature>